<dbReference type="PANTHER" id="PTHR43289:SF34">
    <property type="entry name" value="SERINE_THREONINE-PROTEIN KINASE YBDM-RELATED"/>
    <property type="match status" value="1"/>
</dbReference>
<dbReference type="SMART" id="SM00220">
    <property type="entry name" value="S_TKc"/>
    <property type="match status" value="1"/>
</dbReference>
<keyword evidence="2 5" id="KW-0547">Nucleotide-binding</keyword>
<evidence type="ECO:0000259" key="8">
    <source>
        <dbReference type="PROSITE" id="PS50011"/>
    </source>
</evidence>
<evidence type="ECO:0000256" key="3">
    <source>
        <dbReference type="ARBA" id="ARBA00022777"/>
    </source>
</evidence>
<evidence type="ECO:0000256" key="7">
    <source>
        <dbReference type="SAM" id="Phobius"/>
    </source>
</evidence>
<dbReference type="SUPFAM" id="SSF56112">
    <property type="entry name" value="Protein kinase-like (PK-like)"/>
    <property type="match status" value="1"/>
</dbReference>
<feature type="transmembrane region" description="Helical" evidence="7">
    <location>
        <begin position="425"/>
        <end position="444"/>
    </location>
</feature>
<evidence type="ECO:0000256" key="5">
    <source>
        <dbReference type="PROSITE-ProRule" id="PRU10141"/>
    </source>
</evidence>
<keyword evidence="1" id="KW-0808">Transferase</keyword>
<dbReference type="PANTHER" id="PTHR43289">
    <property type="entry name" value="MITOGEN-ACTIVATED PROTEIN KINASE KINASE KINASE 20-RELATED"/>
    <property type="match status" value="1"/>
</dbReference>
<dbReference type="PROSITE" id="PS00108">
    <property type="entry name" value="PROTEIN_KINASE_ST"/>
    <property type="match status" value="1"/>
</dbReference>
<dbReference type="Gene3D" id="3.30.200.20">
    <property type="entry name" value="Phosphorylase Kinase, domain 1"/>
    <property type="match status" value="1"/>
</dbReference>
<dbReference type="GO" id="GO:0005524">
    <property type="term" value="F:ATP binding"/>
    <property type="evidence" value="ECO:0007669"/>
    <property type="project" value="UniProtKB-UniRule"/>
</dbReference>
<evidence type="ECO:0000256" key="6">
    <source>
        <dbReference type="SAM" id="MobiDB-lite"/>
    </source>
</evidence>
<evidence type="ECO:0000313" key="9">
    <source>
        <dbReference type="EMBL" id="KAD3515117.1"/>
    </source>
</evidence>
<feature type="region of interest" description="Disordered" evidence="6">
    <location>
        <begin position="297"/>
        <end position="342"/>
    </location>
</feature>
<dbReference type="RefSeq" id="WP_152272781.1">
    <property type="nucleotide sequence ID" value="NZ_VTFX01000005.1"/>
</dbReference>
<dbReference type="EMBL" id="VTFX01000005">
    <property type="protein sequence ID" value="KAD3515117.1"/>
    <property type="molecule type" value="Genomic_DNA"/>
</dbReference>
<keyword evidence="7" id="KW-0472">Membrane</keyword>
<evidence type="ECO:0000256" key="2">
    <source>
        <dbReference type="ARBA" id="ARBA00022741"/>
    </source>
</evidence>
<dbReference type="InterPro" id="IPR000719">
    <property type="entry name" value="Prot_kinase_dom"/>
</dbReference>
<dbReference type="CDD" id="cd14014">
    <property type="entry name" value="STKc_PknB_like"/>
    <property type="match status" value="1"/>
</dbReference>
<comment type="caution">
    <text evidence="9">The sequence shown here is derived from an EMBL/GenBank/DDBJ whole genome shotgun (WGS) entry which is preliminary data.</text>
</comment>
<evidence type="ECO:0000313" key="10">
    <source>
        <dbReference type="Proteomes" id="UP000326852"/>
    </source>
</evidence>
<dbReference type="AlphaFoldDB" id="A0A5N6MFL7"/>
<dbReference type="PROSITE" id="PS50011">
    <property type="entry name" value="PROTEIN_KINASE_DOM"/>
    <property type="match status" value="1"/>
</dbReference>
<dbReference type="GO" id="GO:0004674">
    <property type="term" value="F:protein serine/threonine kinase activity"/>
    <property type="evidence" value="ECO:0007669"/>
    <property type="project" value="TreeGrafter"/>
</dbReference>
<organism evidence="9 10">
    <name type="scientific">Arthrobacter yangruifuii</name>
    <dbReference type="NCBI Taxonomy" id="2606616"/>
    <lineage>
        <taxon>Bacteria</taxon>
        <taxon>Bacillati</taxon>
        <taxon>Actinomycetota</taxon>
        <taxon>Actinomycetes</taxon>
        <taxon>Micrococcales</taxon>
        <taxon>Micrococcaceae</taxon>
        <taxon>Arthrobacter</taxon>
    </lineage>
</organism>
<feature type="region of interest" description="Disordered" evidence="6">
    <location>
        <begin position="354"/>
        <end position="406"/>
    </location>
</feature>
<feature type="binding site" evidence="5">
    <location>
        <position position="46"/>
    </location>
    <ligand>
        <name>ATP</name>
        <dbReference type="ChEBI" id="CHEBI:30616"/>
    </ligand>
</feature>
<keyword evidence="4 5" id="KW-0067">ATP-binding</keyword>
<dbReference type="Gene3D" id="1.10.510.10">
    <property type="entry name" value="Transferase(Phosphotransferase) domain 1"/>
    <property type="match status" value="1"/>
</dbReference>
<dbReference type="Proteomes" id="UP000326852">
    <property type="component" value="Unassembled WGS sequence"/>
</dbReference>
<dbReference type="Pfam" id="PF00069">
    <property type="entry name" value="Pkinase"/>
    <property type="match status" value="1"/>
</dbReference>
<proteinExistence type="predicted"/>
<sequence>METSATSGPDRLIAGRYRLIEPIGRGGMATVYRGQDEALGRDIAVKVFRSSAVAPDDIGRQENEMRLLASLSHPGLVTLFDAGKDDAVPGGTADDGPRTYLVMELVDGPDLRRRLRGGGLEPTDVPLIGAELAGALAYIHDRGVVHRDIKPANILLPSMAAGTSPRAKLADFGIALILNGARITAAGATLGTANYLSPEQASGLGAEAASDIYSLGLVLLESVTGKVEFSGSAIEAAVARLSRDPEVPASLEHYWRGLLTAMTSRDPGVRPTAAEVSATLLDYRWAEGIMQPGLVSQLSVSGQGGPADQASSADPPGSAEQQWDPWSGPATVESIGPPAPAGEIAATSAAGEIQGTEPATDPGQARHPSAPLPSVFPPMSQTALSGPLTSPPSVPPTVGAAAPAPEPTPRVQVLARPRWSAAGRAMLAVLVMAVLTAAVVLMLGRVGALQDNGIVPGEIGHNLEQLQNNVGP</sequence>
<evidence type="ECO:0000256" key="4">
    <source>
        <dbReference type="ARBA" id="ARBA00022840"/>
    </source>
</evidence>
<dbReference type="InterPro" id="IPR017441">
    <property type="entry name" value="Protein_kinase_ATP_BS"/>
</dbReference>
<reference evidence="9 10" key="1">
    <citation type="submission" date="2019-08" db="EMBL/GenBank/DDBJ databases">
        <title>Arthrobacter sp. nov., isolated from plateau pika and Tibetan wild ass.</title>
        <authorList>
            <person name="Ge Y."/>
        </authorList>
    </citation>
    <scope>NUCLEOTIDE SEQUENCE [LARGE SCALE GENOMIC DNA]</scope>
    <source>
        <strain evidence="9 10">785</strain>
    </source>
</reference>
<name>A0A5N6MFL7_9MICC</name>
<keyword evidence="10" id="KW-1185">Reference proteome</keyword>
<accession>A0A5N6MFL7</accession>
<keyword evidence="7" id="KW-1133">Transmembrane helix</keyword>
<dbReference type="InterPro" id="IPR008271">
    <property type="entry name" value="Ser/Thr_kinase_AS"/>
</dbReference>
<dbReference type="PROSITE" id="PS00107">
    <property type="entry name" value="PROTEIN_KINASE_ATP"/>
    <property type="match status" value="1"/>
</dbReference>
<evidence type="ECO:0000256" key="1">
    <source>
        <dbReference type="ARBA" id="ARBA00022679"/>
    </source>
</evidence>
<keyword evidence="7" id="KW-0812">Transmembrane</keyword>
<dbReference type="InterPro" id="IPR011009">
    <property type="entry name" value="Kinase-like_dom_sf"/>
</dbReference>
<protein>
    <submittedName>
        <fullName evidence="9">Protein kinase</fullName>
    </submittedName>
</protein>
<gene>
    <name evidence="9" type="ORF">GD627_12495</name>
</gene>
<feature type="domain" description="Protein kinase" evidence="8">
    <location>
        <begin position="17"/>
        <end position="286"/>
    </location>
</feature>
<keyword evidence="3 9" id="KW-0418">Kinase</keyword>